<evidence type="ECO:0000256" key="5">
    <source>
        <dbReference type="SAM" id="MobiDB-lite"/>
    </source>
</evidence>
<evidence type="ECO:0000256" key="1">
    <source>
        <dbReference type="ARBA" id="ARBA00022737"/>
    </source>
</evidence>
<feature type="region of interest" description="Disordered" evidence="5">
    <location>
        <begin position="20"/>
        <end position="72"/>
    </location>
</feature>
<dbReference type="PROSITE" id="PS50088">
    <property type="entry name" value="ANK_REPEAT"/>
    <property type="match status" value="1"/>
</dbReference>
<proteinExistence type="predicted"/>
<name>A0A6A6QY20_9PEZI</name>
<evidence type="ECO:0000256" key="4">
    <source>
        <dbReference type="SAM" id="Coils"/>
    </source>
</evidence>
<dbReference type="InterPro" id="IPR002110">
    <property type="entry name" value="Ankyrin_rpt"/>
</dbReference>
<evidence type="ECO:0000313" key="6">
    <source>
        <dbReference type="EMBL" id="KAF2497368.1"/>
    </source>
</evidence>
<dbReference type="InterPro" id="IPR036770">
    <property type="entry name" value="Ankyrin_rpt-contain_sf"/>
</dbReference>
<feature type="compositionally biased region" description="Basic and acidic residues" evidence="5">
    <location>
        <begin position="59"/>
        <end position="72"/>
    </location>
</feature>
<reference evidence="6" key="1">
    <citation type="journal article" date="2020" name="Stud. Mycol.">
        <title>101 Dothideomycetes genomes: a test case for predicting lifestyles and emergence of pathogens.</title>
        <authorList>
            <person name="Haridas S."/>
            <person name="Albert R."/>
            <person name="Binder M."/>
            <person name="Bloem J."/>
            <person name="Labutti K."/>
            <person name="Salamov A."/>
            <person name="Andreopoulos B."/>
            <person name="Baker S."/>
            <person name="Barry K."/>
            <person name="Bills G."/>
            <person name="Bluhm B."/>
            <person name="Cannon C."/>
            <person name="Castanera R."/>
            <person name="Culley D."/>
            <person name="Daum C."/>
            <person name="Ezra D."/>
            <person name="Gonzalez J."/>
            <person name="Henrissat B."/>
            <person name="Kuo A."/>
            <person name="Liang C."/>
            <person name="Lipzen A."/>
            <person name="Lutzoni F."/>
            <person name="Magnuson J."/>
            <person name="Mondo S."/>
            <person name="Nolan M."/>
            <person name="Ohm R."/>
            <person name="Pangilinan J."/>
            <person name="Park H.-J."/>
            <person name="Ramirez L."/>
            <person name="Alfaro M."/>
            <person name="Sun H."/>
            <person name="Tritt A."/>
            <person name="Yoshinaga Y."/>
            <person name="Zwiers L.-H."/>
            <person name="Turgeon B."/>
            <person name="Goodwin S."/>
            <person name="Spatafora J."/>
            <person name="Crous P."/>
            <person name="Grigoriev I."/>
        </authorList>
    </citation>
    <scope>NUCLEOTIDE SEQUENCE</scope>
    <source>
        <strain evidence="6">CBS 269.34</strain>
    </source>
</reference>
<dbReference type="Pfam" id="PF12796">
    <property type="entry name" value="Ank_2"/>
    <property type="match status" value="1"/>
</dbReference>
<keyword evidence="4" id="KW-0175">Coiled coil</keyword>
<dbReference type="PANTHER" id="PTHR24126:SF14">
    <property type="entry name" value="ANK_REP_REGION DOMAIN-CONTAINING PROTEIN"/>
    <property type="match status" value="1"/>
</dbReference>
<keyword evidence="7" id="KW-1185">Reference proteome</keyword>
<evidence type="ECO:0000256" key="2">
    <source>
        <dbReference type="ARBA" id="ARBA00023043"/>
    </source>
</evidence>
<dbReference type="EMBL" id="MU004186">
    <property type="protein sequence ID" value="KAF2497368.1"/>
    <property type="molecule type" value="Genomic_DNA"/>
</dbReference>
<dbReference type="OrthoDB" id="3182339at2759"/>
<gene>
    <name evidence="6" type="ORF">BU16DRAFT_482296</name>
</gene>
<keyword evidence="1" id="KW-0677">Repeat</keyword>
<feature type="coiled-coil region" evidence="4">
    <location>
        <begin position="1201"/>
        <end position="1228"/>
    </location>
</feature>
<dbReference type="Gene3D" id="1.25.40.20">
    <property type="entry name" value="Ankyrin repeat-containing domain"/>
    <property type="match status" value="5"/>
</dbReference>
<evidence type="ECO:0000313" key="7">
    <source>
        <dbReference type="Proteomes" id="UP000799750"/>
    </source>
</evidence>
<dbReference type="Pfam" id="PF00023">
    <property type="entry name" value="Ank"/>
    <property type="match status" value="1"/>
</dbReference>
<protein>
    <recommendedName>
        <fullName evidence="8">Ankyrin</fullName>
    </recommendedName>
</protein>
<feature type="coiled-coil region" evidence="4">
    <location>
        <begin position="1260"/>
        <end position="1287"/>
    </location>
</feature>
<evidence type="ECO:0008006" key="8">
    <source>
        <dbReference type="Google" id="ProtNLM"/>
    </source>
</evidence>
<dbReference type="SUPFAM" id="SSF48403">
    <property type="entry name" value="Ankyrin repeat"/>
    <property type="match status" value="4"/>
</dbReference>
<dbReference type="Proteomes" id="UP000799750">
    <property type="component" value="Unassembled WGS sequence"/>
</dbReference>
<dbReference type="SMART" id="SM00248">
    <property type="entry name" value="ANK"/>
    <property type="match status" value="11"/>
</dbReference>
<organism evidence="6 7">
    <name type="scientific">Lophium mytilinum</name>
    <dbReference type="NCBI Taxonomy" id="390894"/>
    <lineage>
        <taxon>Eukaryota</taxon>
        <taxon>Fungi</taxon>
        <taxon>Dikarya</taxon>
        <taxon>Ascomycota</taxon>
        <taxon>Pezizomycotina</taxon>
        <taxon>Dothideomycetes</taxon>
        <taxon>Pleosporomycetidae</taxon>
        <taxon>Mytilinidiales</taxon>
        <taxon>Mytilinidiaceae</taxon>
        <taxon>Lophium</taxon>
    </lineage>
</organism>
<keyword evidence="2 3" id="KW-0040">ANK repeat</keyword>
<evidence type="ECO:0000256" key="3">
    <source>
        <dbReference type="PROSITE-ProRule" id="PRU00023"/>
    </source>
</evidence>
<sequence>MSSDLRMDAMPPRTSVAELARRAGISPPVSRQPCLSAPSNPPPRVADEDRAQARNLLSEQRKGKPGYKEPDKQLKRIFRSSKVNEQLGDPNHWTFSQEELDEALLGLLNGHPRPSLVQALLDLGASVNIVEASNDKTKKKNDSLKRRSTVLQRATSRRNFASVSLLASSGADRQTLNDGLKVALAAKDLSCIEELLRHGADINQHNDGFTQAVASADLALLQLLLRAPQPPTPDLVSRSLHLAAQFQSVPTVCLLITYGADPNHHDASAFKQALSTRNYHLALAIARSPIAITPQSLQGTFDIVLRNPDQAILEDFIELLLACGLPSNMDGISRLLVFAAKSNRISFARKLVSNGVSPDYNGAESLKRAISECNWLMVDILLSGTISRINASDAVASIPARISRQERLSIIDKLAQRGATGVPLGEFLIVAAEEDDLELLSLLVRLGAPLENRSNRALLSVIATRDLRKLRLLLHLEATPTALSQLFPLLRQGYTRPERLDASRLLLEAGAKGREVDQALVDAVADTTPSRDFALIELLRSRADVDCEEGMSLVLAIQQKDLSVIRSLCVAGPSVFTVSKALPLAFGVDGLTASEVLRIVELLLPLRPSSESVAQAVTLAVGGGSQNIEVIAHLVGNDAVLGGLAFRAALRLTSVEEKLRILSNLLPGSLPSEEIGRALIAETQTAVHSNVFTLVQLLLHNGAPVDFNEGEALRIAAASSSVRLLDVLLNTGRRPQTLSVTKAFRALMHDDGSQKNQESVQVAELLLKRGVDQPAIDSGLRSTLDELSWGSSSGQMVDLLLDHHANVNTADGTCFTFAARTNALDLFAKLLAHDPDYRVIVPSLLGSGLDEPSLVPALKSCFENGCPPALLDLCGRGKDPPLVVAMRDYPRGKSLVSLLLTHGCTPDIATKHVLDHDIGEEAISALLWALDQPQKKISTNVIQALLEAGSSPLRRSPRSDISPLTLAAREARPEIVAELLARGAEPSFRDSSNRSVLFYASSKPVPSIVKSLCEAKALRDDGSLHEAACSLQLGNASLLLEHGHKPNFPSRLHGGRSALGQLCLGAEVTNSDQRTKLRQMIRLLLDAGANAKFRARDQKSVVILALDNPHHAVEVTDALLETEVWEDLNDDKHLYHDDAGYCYSPLKYAELMPRPGRDAQKRELMEVLIDKACVPKFYAEEGEQPAGAVGLPAHLARIAARRAEQRTAMQLEREADEHTRRLAETKHLDDIRRTRERELAAQAALQNTHAVQARLEAAKHDSEIRRIREAERVKRDQRQEYANQQLQIEEREGAATYQREQLFIEQRRKELDYRNSAEQRALLDKEKVFERNVQRQKALIDRNDQSARLHAKLQQEKPNQLYLEQPD</sequence>
<feature type="repeat" description="ANK" evidence="3">
    <location>
        <begin position="959"/>
        <end position="991"/>
    </location>
</feature>
<dbReference type="PANTHER" id="PTHR24126">
    <property type="entry name" value="ANKYRIN REPEAT, PH AND SEC7 DOMAIN CONTAINING PROTEIN SECG-RELATED"/>
    <property type="match status" value="1"/>
</dbReference>
<accession>A0A6A6QY20</accession>